<accession>A0A1H6AI81</accession>
<dbReference type="InterPro" id="IPR000524">
    <property type="entry name" value="Tscrpt_reg_HTH_GntR"/>
</dbReference>
<keyword evidence="2" id="KW-0663">Pyridoxal phosphate</keyword>
<dbReference type="SUPFAM" id="SSF46785">
    <property type="entry name" value="Winged helix' DNA-binding domain"/>
    <property type="match status" value="1"/>
</dbReference>
<dbReference type="GO" id="GO:0030170">
    <property type="term" value="F:pyridoxal phosphate binding"/>
    <property type="evidence" value="ECO:0007669"/>
    <property type="project" value="InterPro"/>
</dbReference>
<dbReference type="CDD" id="cd07377">
    <property type="entry name" value="WHTH_GntR"/>
    <property type="match status" value="1"/>
</dbReference>
<evidence type="ECO:0000313" key="8">
    <source>
        <dbReference type="Proteomes" id="UP000236752"/>
    </source>
</evidence>
<name>A0A1H6AI81_9RHOB</name>
<dbReference type="Proteomes" id="UP000236752">
    <property type="component" value="Unassembled WGS sequence"/>
</dbReference>
<dbReference type="Pfam" id="PF00392">
    <property type="entry name" value="GntR"/>
    <property type="match status" value="1"/>
</dbReference>
<protein>
    <submittedName>
        <fullName evidence="7">Transcriptional regulator, GntR family</fullName>
    </submittedName>
</protein>
<comment type="similarity">
    <text evidence="1">In the C-terminal section; belongs to the class-I pyridoxal-phosphate-dependent aminotransferase family.</text>
</comment>
<reference evidence="7 8" key="1">
    <citation type="submission" date="2016-10" db="EMBL/GenBank/DDBJ databases">
        <authorList>
            <person name="de Groot N.N."/>
        </authorList>
    </citation>
    <scope>NUCLEOTIDE SEQUENCE [LARGE SCALE GENOMIC DNA]</scope>
    <source>
        <strain evidence="7 8">DSM 26915</strain>
    </source>
</reference>
<evidence type="ECO:0000256" key="1">
    <source>
        <dbReference type="ARBA" id="ARBA00005384"/>
    </source>
</evidence>
<keyword evidence="3" id="KW-0805">Transcription regulation</keyword>
<evidence type="ECO:0000256" key="3">
    <source>
        <dbReference type="ARBA" id="ARBA00023015"/>
    </source>
</evidence>
<evidence type="ECO:0000256" key="2">
    <source>
        <dbReference type="ARBA" id="ARBA00022898"/>
    </source>
</evidence>
<organism evidence="7 8">
    <name type="scientific">Thalassococcus halodurans</name>
    <dbReference type="NCBI Taxonomy" id="373675"/>
    <lineage>
        <taxon>Bacteria</taxon>
        <taxon>Pseudomonadati</taxon>
        <taxon>Pseudomonadota</taxon>
        <taxon>Alphaproteobacteria</taxon>
        <taxon>Rhodobacterales</taxon>
        <taxon>Roseobacteraceae</taxon>
        <taxon>Thalassococcus</taxon>
    </lineage>
</organism>
<dbReference type="PRINTS" id="PR00035">
    <property type="entry name" value="HTHGNTR"/>
</dbReference>
<dbReference type="OrthoDB" id="9808770at2"/>
<evidence type="ECO:0000259" key="6">
    <source>
        <dbReference type="PROSITE" id="PS50949"/>
    </source>
</evidence>
<dbReference type="InterPro" id="IPR004839">
    <property type="entry name" value="Aminotransferase_I/II_large"/>
</dbReference>
<dbReference type="RefSeq" id="WP_103911483.1">
    <property type="nucleotide sequence ID" value="NZ_FNUZ01000005.1"/>
</dbReference>
<proteinExistence type="inferred from homology"/>
<dbReference type="PROSITE" id="PS50949">
    <property type="entry name" value="HTH_GNTR"/>
    <property type="match status" value="1"/>
</dbReference>
<keyword evidence="8" id="KW-1185">Reference proteome</keyword>
<evidence type="ECO:0000256" key="5">
    <source>
        <dbReference type="ARBA" id="ARBA00023163"/>
    </source>
</evidence>
<evidence type="ECO:0000313" key="7">
    <source>
        <dbReference type="EMBL" id="SEG47787.1"/>
    </source>
</evidence>
<dbReference type="PANTHER" id="PTHR46577">
    <property type="entry name" value="HTH-TYPE TRANSCRIPTIONAL REGULATORY PROTEIN GABR"/>
    <property type="match status" value="1"/>
</dbReference>
<dbReference type="InterPro" id="IPR015421">
    <property type="entry name" value="PyrdxlP-dep_Trfase_major"/>
</dbReference>
<dbReference type="Gene3D" id="3.40.640.10">
    <property type="entry name" value="Type I PLP-dependent aspartate aminotransferase-like (Major domain)"/>
    <property type="match status" value="1"/>
</dbReference>
<dbReference type="InterPro" id="IPR051446">
    <property type="entry name" value="HTH_trans_reg/aminotransferase"/>
</dbReference>
<dbReference type="GO" id="GO:0003700">
    <property type="term" value="F:DNA-binding transcription factor activity"/>
    <property type="evidence" value="ECO:0007669"/>
    <property type="project" value="InterPro"/>
</dbReference>
<sequence>MTNLPENNKANLQAALLALTLDRSGQVPMHVQLAEALRDLIRRGVAPSGAALPASRALAKDLGISRVTTLGAYDQLVAEGYLDTRQGAGTFVAADLPPMEESRPDPVSATPPIGAQPLVPFHPGLPDTEHFPHAQWAKHLEAVWRRPDPDLLAQPDPLGWPPLRAAIADHLNAWRGLSCSAGQVVITSGSVEAFSLLSRLMDQGDTVLTEAPCYGPMLQAFRGRGLACRSVPVDAQGLQTDALPTAKAVAVTPSRNYPLGMTLPLSRRLALLDWAKAQDALVIEDDYDSEFRFSGPPLPALASLSADRVIYVGSFSKLMMPALRLAYLVVPDRLVAKVTALLQPMGSQASVLPQPALARFMEAGEFATHLRRMRRIYGQRRLALMKALADHLPNHLIPQDVASGMHLICDLGPALAGLRDVDVAAIGQKAGLSLRALSRYPEAPEDLQGVVMGYAAFEEGALVGAVKTLAQALSASEK</sequence>
<keyword evidence="5" id="KW-0804">Transcription</keyword>
<dbReference type="SUPFAM" id="SSF53383">
    <property type="entry name" value="PLP-dependent transferases"/>
    <property type="match status" value="1"/>
</dbReference>
<dbReference type="Pfam" id="PF00155">
    <property type="entry name" value="Aminotran_1_2"/>
    <property type="match status" value="1"/>
</dbReference>
<keyword evidence="4" id="KW-0238">DNA-binding</keyword>
<dbReference type="InterPro" id="IPR036390">
    <property type="entry name" value="WH_DNA-bd_sf"/>
</dbReference>
<gene>
    <name evidence="7" type="ORF">SAMN04488045_2933</name>
</gene>
<dbReference type="CDD" id="cd00609">
    <property type="entry name" value="AAT_like"/>
    <property type="match status" value="1"/>
</dbReference>
<dbReference type="PANTHER" id="PTHR46577:SF1">
    <property type="entry name" value="HTH-TYPE TRANSCRIPTIONAL REGULATORY PROTEIN GABR"/>
    <property type="match status" value="1"/>
</dbReference>
<dbReference type="AlphaFoldDB" id="A0A1H6AI81"/>
<dbReference type="EMBL" id="FNUZ01000005">
    <property type="protein sequence ID" value="SEG47787.1"/>
    <property type="molecule type" value="Genomic_DNA"/>
</dbReference>
<dbReference type="SMART" id="SM00345">
    <property type="entry name" value="HTH_GNTR"/>
    <property type="match status" value="1"/>
</dbReference>
<feature type="domain" description="HTH gntR-type" evidence="6">
    <location>
        <begin position="27"/>
        <end position="95"/>
    </location>
</feature>
<evidence type="ECO:0000256" key="4">
    <source>
        <dbReference type="ARBA" id="ARBA00023125"/>
    </source>
</evidence>
<dbReference type="Gene3D" id="1.10.10.10">
    <property type="entry name" value="Winged helix-like DNA-binding domain superfamily/Winged helix DNA-binding domain"/>
    <property type="match status" value="1"/>
</dbReference>
<dbReference type="InterPro" id="IPR036388">
    <property type="entry name" value="WH-like_DNA-bd_sf"/>
</dbReference>
<dbReference type="GO" id="GO:0003677">
    <property type="term" value="F:DNA binding"/>
    <property type="evidence" value="ECO:0007669"/>
    <property type="project" value="UniProtKB-KW"/>
</dbReference>
<dbReference type="InterPro" id="IPR015424">
    <property type="entry name" value="PyrdxlP-dep_Trfase"/>
</dbReference>